<evidence type="ECO:0000256" key="9">
    <source>
        <dbReference type="ARBA" id="ARBA00022989"/>
    </source>
</evidence>
<dbReference type="InterPro" id="IPR036938">
    <property type="entry name" value="PAP2/HPO_sf"/>
</dbReference>
<evidence type="ECO:0000256" key="6">
    <source>
        <dbReference type="ARBA" id="ARBA00022692"/>
    </source>
</evidence>
<accession>A0A8S4QH28</accession>
<comment type="pathway">
    <text evidence="2">Carbohydrate biosynthesis; gluconeogenesis.</text>
</comment>
<organism evidence="12 13">
    <name type="scientific">Pararge aegeria aegeria</name>
    <dbReference type="NCBI Taxonomy" id="348720"/>
    <lineage>
        <taxon>Eukaryota</taxon>
        <taxon>Metazoa</taxon>
        <taxon>Ecdysozoa</taxon>
        <taxon>Arthropoda</taxon>
        <taxon>Hexapoda</taxon>
        <taxon>Insecta</taxon>
        <taxon>Pterygota</taxon>
        <taxon>Neoptera</taxon>
        <taxon>Endopterygota</taxon>
        <taxon>Lepidoptera</taxon>
        <taxon>Glossata</taxon>
        <taxon>Ditrysia</taxon>
        <taxon>Papilionoidea</taxon>
        <taxon>Nymphalidae</taxon>
        <taxon>Satyrinae</taxon>
        <taxon>Satyrini</taxon>
        <taxon>Parargina</taxon>
        <taxon>Pararge</taxon>
    </lineage>
</organism>
<keyword evidence="13" id="KW-1185">Reference proteome</keyword>
<evidence type="ECO:0000313" key="13">
    <source>
        <dbReference type="Proteomes" id="UP000838756"/>
    </source>
</evidence>
<proteinExistence type="inferred from homology"/>
<evidence type="ECO:0000256" key="1">
    <source>
        <dbReference type="ARBA" id="ARBA00004477"/>
    </source>
</evidence>
<evidence type="ECO:0000256" key="8">
    <source>
        <dbReference type="ARBA" id="ARBA00022824"/>
    </source>
</evidence>
<comment type="caution">
    <text evidence="12">The sequence shown here is derived from an EMBL/GenBank/DDBJ whole genome shotgun (WGS) entry which is preliminary data.</text>
</comment>
<dbReference type="InterPro" id="IPR000326">
    <property type="entry name" value="PAP2/HPO"/>
</dbReference>
<keyword evidence="6" id="KW-0812">Transmembrane</keyword>
<protein>
    <recommendedName>
        <fullName evidence="4">glucose-6-phosphatase</fullName>
        <ecNumber evidence="4">3.1.3.9</ecNumber>
    </recommendedName>
</protein>
<dbReference type="GO" id="GO:0051156">
    <property type="term" value="P:glucose 6-phosphate metabolic process"/>
    <property type="evidence" value="ECO:0007669"/>
    <property type="project" value="TreeGrafter"/>
</dbReference>
<evidence type="ECO:0000256" key="3">
    <source>
        <dbReference type="ARBA" id="ARBA00009266"/>
    </source>
</evidence>
<keyword evidence="5" id="KW-0312">Gluconeogenesis</keyword>
<evidence type="ECO:0000259" key="11">
    <source>
        <dbReference type="Pfam" id="PF01569"/>
    </source>
</evidence>
<sequence>MFYINSLLLFLMFTDLERYLELVNNLVNPHYVLEILFPLISIVDSVFASQLLLCITFGGWLSGLMKWWLLEDRPYWWVRETTFYSDSMRPWLMQTSQTCETGPGSPSGHSLTAASLFMLFLTWAAHVCND</sequence>
<gene>
    <name evidence="12" type="primary">jg19219</name>
    <name evidence="12" type="ORF">PAEG_LOCUS1867</name>
</gene>
<dbReference type="EC" id="3.1.3.9" evidence="4"/>
<keyword evidence="10" id="KW-0472">Membrane</keyword>
<evidence type="ECO:0000256" key="5">
    <source>
        <dbReference type="ARBA" id="ARBA00022432"/>
    </source>
</evidence>
<dbReference type="GO" id="GO:0005789">
    <property type="term" value="C:endoplasmic reticulum membrane"/>
    <property type="evidence" value="ECO:0007669"/>
    <property type="project" value="UniProtKB-SubCell"/>
</dbReference>
<evidence type="ECO:0000256" key="7">
    <source>
        <dbReference type="ARBA" id="ARBA00022801"/>
    </source>
</evidence>
<evidence type="ECO:0000256" key="10">
    <source>
        <dbReference type="ARBA" id="ARBA00023136"/>
    </source>
</evidence>
<reference evidence="12" key="1">
    <citation type="submission" date="2022-03" db="EMBL/GenBank/DDBJ databases">
        <authorList>
            <person name="Lindestad O."/>
        </authorList>
    </citation>
    <scope>NUCLEOTIDE SEQUENCE</scope>
</reference>
<comment type="subcellular location">
    <subcellularLocation>
        <location evidence="1">Endoplasmic reticulum membrane</location>
        <topology evidence="1">Multi-pass membrane protein</topology>
    </subcellularLocation>
</comment>
<dbReference type="EMBL" id="CAKXAJ010006002">
    <property type="protein sequence ID" value="CAH2209469.1"/>
    <property type="molecule type" value="Genomic_DNA"/>
</dbReference>
<dbReference type="AlphaFoldDB" id="A0A8S4QH28"/>
<feature type="domain" description="Phosphatidic acid phosphatase type 2/haloperoxidase" evidence="11">
    <location>
        <begin position="50"/>
        <end position="126"/>
    </location>
</feature>
<evidence type="ECO:0000313" key="12">
    <source>
        <dbReference type="EMBL" id="CAH2209469.1"/>
    </source>
</evidence>
<dbReference type="GO" id="GO:0004346">
    <property type="term" value="F:glucose-6-phosphatase activity"/>
    <property type="evidence" value="ECO:0007669"/>
    <property type="project" value="UniProtKB-EC"/>
</dbReference>
<dbReference type="PANTHER" id="PTHR12591:SF0">
    <property type="entry name" value="FI19814P1"/>
    <property type="match status" value="1"/>
</dbReference>
<dbReference type="Pfam" id="PF01569">
    <property type="entry name" value="PAP2"/>
    <property type="match status" value="1"/>
</dbReference>
<feature type="non-terminal residue" evidence="12">
    <location>
        <position position="1"/>
    </location>
</feature>
<keyword evidence="8" id="KW-0256">Endoplasmic reticulum</keyword>
<dbReference type="OrthoDB" id="6416209at2759"/>
<keyword evidence="7" id="KW-0378">Hydrolase</keyword>
<dbReference type="PANTHER" id="PTHR12591">
    <property type="entry name" value="GLUCOSE-6-PHOSPHATASE"/>
    <property type="match status" value="1"/>
</dbReference>
<evidence type="ECO:0000256" key="2">
    <source>
        <dbReference type="ARBA" id="ARBA00004742"/>
    </source>
</evidence>
<dbReference type="SUPFAM" id="SSF48317">
    <property type="entry name" value="Acid phosphatase/Vanadium-dependent haloperoxidase"/>
    <property type="match status" value="1"/>
</dbReference>
<dbReference type="GO" id="GO:0006094">
    <property type="term" value="P:gluconeogenesis"/>
    <property type="evidence" value="ECO:0007669"/>
    <property type="project" value="UniProtKB-KW"/>
</dbReference>
<name>A0A8S4QH28_9NEOP</name>
<comment type="similarity">
    <text evidence="3">Belongs to the glucose-6-phosphatase family.</text>
</comment>
<keyword evidence="9" id="KW-1133">Transmembrane helix</keyword>
<evidence type="ECO:0000256" key="4">
    <source>
        <dbReference type="ARBA" id="ARBA00012634"/>
    </source>
</evidence>
<dbReference type="Proteomes" id="UP000838756">
    <property type="component" value="Unassembled WGS sequence"/>
</dbReference>